<dbReference type="Proteomes" id="UP000515960">
    <property type="component" value="Chromosome"/>
</dbReference>
<dbReference type="KEGG" id="ohi:H8790_08235"/>
<dbReference type="PANTHER" id="PTHR46558:SF11">
    <property type="entry name" value="HTH-TYPE TRANSCRIPTIONAL REGULATOR XRE"/>
    <property type="match status" value="1"/>
</dbReference>
<dbReference type="Pfam" id="PF01381">
    <property type="entry name" value="HTH_3"/>
    <property type="match status" value="1"/>
</dbReference>
<evidence type="ECO:0000313" key="3">
    <source>
        <dbReference type="EMBL" id="QNL43477.1"/>
    </source>
</evidence>
<dbReference type="InterPro" id="IPR001387">
    <property type="entry name" value="Cro/C1-type_HTH"/>
</dbReference>
<keyword evidence="1" id="KW-0238">DNA-binding</keyword>
<protein>
    <submittedName>
        <fullName evidence="3">Helix-turn-helix transcriptional regulator</fullName>
    </submittedName>
</protein>
<accession>A0A7G9B1P6</accession>
<dbReference type="SUPFAM" id="SSF47413">
    <property type="entry name" value="lambda repressor-like DNA-binding domains"/>
    <property type="match status" value="1"/>
</dbReference>
<dbReference type="EMBL" id="CP060490">
    <property type="protein sequence ID" value="QNL43477.1"/>
    <property type="molecule type" value="Genomic_DNA"/>
</dbReference>
<reference evidence="3 4" key="1">
    <citation type="submission" date="2020-08" db="EMBL/GenBank/DDBJ databases">
        <authorList>
            <person name="Liu C."/>
            <person name="Sun Q."/>
        </authorList>
    </citation>
    <scope>NUCLEOTIDE SEQUENCE [LARGE SCALE GENOMIC DNA]</scope>
    <source>
        <strain evidence="3 4">NSJ-62</strain>
    </source>
</reference>
<dbReference type="PANTHER" id="PTHR46558">
    <property type="entry name" value="TRACRIPTIONAL REGULATORY PROTEIN-RELATED-RELATED"/>
    <property type="match status" value="1"/>
</dbReference>
<dbReference type="PROSITE" id="PS50943">
    <property type="entry name" value="HTH_CROC1"/>
    <property type="match status" value="1"/>
</dbReference>
<evidence type="ECO:0000256" key="1">
    <source>
        <dbReference type="ARBA" id="ARBA00023125"/>
    </source>
</evidence>
<dbReference type="GO" id="GO:0003677">
    <property type="term" value="F:DNA binding"/>
    <property type="evidence" value="ECO:0007669"/>
    <property type="project" value="UniProtKB-KW"/>
</dbReference>
<dbReference type="Gene3D" id="1.10.260.40">
    <property type="entry name" value="lambda repressor-like DNA-binding domains"/>
    <property type="match status" value="1"/>
</dbReference>
<dbReference type="InterPro" id="IPR010982">
    <property type="entry name" value="Lambda_DNA-bd_dom_sf"/>
</dbReference>
<organism evidence="3 4">
    <name type="scientific">Oscillibacter hominis</name>
    <dbReference type="NCBI Taxonomy" id="2763056"/>
    <lineage>
        <taxon>Bacteria</taxon>
        <taxon>Bacillati</taxon>
        <taxon>Bacillota</taxon>
        <taxon>Clostridia</taxon>
        <taxon>Eubacteriales</taxon>
        <taxon>Oscillospiraceae</taxon>
        <taxon>Oscillibacter</taxon>
    </lineage>
</organism>
<feature type="domain" description="HTH cro/C1-type" evidence="2">
    <location>
        <begin position="10"/>
        <end position="64"/>
    </location>
</feature>
<evidence type="ECO:0000313" key="4">
    <source>
        <dbReference type="Proteomes" id="UP000515960"/>
    </source>
</evidence>
<dbReference type="RefSeq" id="WP_187332068.1">
    <property type="nucleotide sequence ID" value="NZ_CP060490.1"/>
</dbReference>
<keyword evidence="4" id="KW-1185">Reference proteome</keyword>
<sequence length="99" mass="11012">MYYSEFGENLKKLRTARDLTQQELGAKVGLSKAVVSKYENGLGYPTFDVLIRIAAYFGVTTDYLLGVTGGKTIDVSELSDSQIDTLHRIITEFKKVGKE</sequence>
<dbReference type="SMART" id="SM00530">
    <property type="entry name" value="HTH_XRE"/>
    <property type="match status" value="1"/>
</dbReference>
<dbReference type="AlphaFoldDB" id="A0A7G9B1P6"/>
<proteinExistence type="predicted"/>
<name>A0A7G9B1P6_9FIRM</name>
<gene>
    <name evidence="3" type="ORF">H8790_08235</name>
</gene>
<dbReference type="CDD" id="cd00093">
    <property type="entry name" value="HTH_XRE"/>
    <property type="match status" value="1"/>
</dbReference>
<evidence type="ECO:0000259" key="2">
    <source>
        <dbReference type="PROSITE" id="PS50943"/>
    </source>
</evidence>